<feature type="domain" description="Flagellin N-terminal" evidence="4">
    <location>
        <begin position="4"/>
        <end position="136"/>
    </location>
</feature>
<comment type="function">
    <text evidence="3">Flagellin is the subunit protein which polymerizes to form the filaments of bacterial flagella.</text>
</comment>
<organism evidence="6 7">
    <name type="scientific">Rhodobacter lacus</name>
    <dbReference type="NCBI Taxonomy" id="1641972"/>
    <lineage>
        <taxon>Bacteria</taxon>
        <taxon>Pseudomonadati</taxon>
        <taxon>Pseudomonadota</taxon>
        <taxon>Alphaproteobacteria</taxon>
        <taxon>Rhodobacterales</taxon>
        <taxon>Rhodobacter group</taxon>
        <taxon>Rhodobacter</taxon>
    </lineage>
</organism>
<dbReference type="InterPro" id="IPR001029">
    <property type="entry name" value="Flagellin_N"/>
</dbReference>
<dbReference type="Gene3D" id="1.20.1330.10">
    <property type="entry name" value="f41 fragment of flagellin, N-terminal domain"/>
    <property type="match status" value="1"/>
</dbReference>
<keyword evidence="7" id="KW-1185">Reference proteome</keyword>
<evidence type="ECO:0000256" key="1">
    <source>
        <dbReference type="ARBA" id="ARBA00005709"/>
    </source>
</evidence>
<keyword evidence="6" id="KW-0966">Cell projection</keyword>
<evidence type="ECO:0000259" key="4">
    <source>
        <dbReference type="Pfam" id="PF00669"/>
    </source>
</evidence>
<dbReference type="Pfam" id="PF00669">
    <property type="entry name" value="Flagellin_N"/>
    <property type="match status" value="1"/>
</dbReference>
<evidence type="ECO:0000313" key="6">
    <source>
        <dbReference type="EMBL" id="MFD2172994.1"/>
    </source>
</evidence>
<proteinExistence type="inferred from homology"/>
<keyword evidence="6" id="KW-0282">Flagellum</keyword>
<evidence type="ECO:0000313" key="7">
    <source>
        <dbReference type="Proteomes" id="UP001597413"/>
    </source>
</evidence>
<evidence type="ECO:0000256" key="3">
    <source>
        <dbReference type="RuleBase" id="RU362073"/>
    </source>
</evidence>
<keyword evidence="2 3" id="KW-0975">Bacterial flagellum</keyword>
<accession>A0ABW5A5S9</accession>
<comment type="similarity">
    <text evidence="1 3">Belongs to the bacterial flagellin family.</text>
</comment>
<protein>
    <recommendedName>
        <fullName evidence="3">Flagellin</fullName>
    </recommendedName>
</protein>
<dbReference type="SUPFAM" id="SSF64518">
    <property type="entry name" value="Phase 1 flagellin"/>
    <property type="match status" value="1"/>
</dbReference>
<dbReference type="InterPro" id="IPR046358">
    <property type="entry name" value="Flagellin_C"/>
</dbReference>
<comment type="subcellular location">
    <subcellularLocation>
        <location evidence="3">Secreted</location>
    </subcellularLocation>
    <subcellularLocation>
        <location evidence="3">Bacterial flagellum</location>
    </subcellularLocation>
</comment>
<dbReference type="PANTHER" id="PTHR42792:SF2">
    <property type="entry name" value="FLAGELLIN"/>
    <property type="match status" value="1"/>
</dbReference>
<evidence type="ECO:0000256" key="2">
    <source>
        <dbReference type="ARBA" id="ARBA00023143"/>
    </source>
</evidence>
<dbReference type="Proteomes" id="UP001597413">
    <property type="component" value="Unassembled WGS sequence"/>
</dbReference>
<feature type="domain" description="Flagellin C-terminal" evidence="5">
    <location>
        <begin position="312"/>
        <end position="396"/>
    </location>
</feature>
<keyword evidence="3" id="KW-0964">Secreted</keyword>
<dbReference type="EMBL" id="JBHUIX010000003">
    <property type="protein sequence ID" value="MFD2172994.1"/>
    <property type="molecule type" value="Genomic_DNA"/>
</dbReference>
<dbReference type="Pfam" id="PF00700">
    <property type="entry name" value="Flagellin_C"/>
    <property type="match status" value="1"/>
</dbReference>
<dbReference type="PANTHER" id="PTHR42792">
    <property type="entry name" value="FLAGELLIN"/>
    <property type="match status" value="1"/>
</dbReference>
<gene>
    <name evidence="6" type="ORF">ACFSM0_02700</name>
</gene>
<dbReference type="InterPro" id="IPR001492">
    <property type="entry name" value="Flagellin"/>
</dbReference>
<dbReference type="RefSeq" id="WP_377386758.1">
    <property type="nucleotide sequence ID" value="NZ_JBHUIX010000003.1"/>
</dbReference>
<comment type="caution">
    <text evidence="6">The sequence shown here is derived from an EMBL/GenBank/DDBJ whole genome shotgun (WGS) entry which is preliminary data.</text>
</comment>
<keyword evidence="6" id="KW-0969">Cilium</keyword>
<evidence type="ECO:0000259" key="5">
    <source>
        <dbReference type="Pfam" id="PF00700"/>
    </source>
</evidence>
<name>A0ABW5A5S9_9RHOB</name>
<sequence>MSSINTNSSAMVALQTLKGINSNLSKTQSEISTGKSVASAKDNSAIWAISKVMESDVAGFETVSTNLATGQSMVSVARTAAESITKDLTSIKEKIVAGQDPSADKGKLDNEIAELVNMIDSKVKGAQFNGVNLISAGATGTSVLASIDRSGSTVSTNSISIAAQDLSTAAAASATGQVAAGTAGGNLTTSGGNDGSVTIGAGTTEAIAVSALAVNESLAVTVGGKTFSYTVTADDVTSGSDLNDLAMSNIASQINSAGITGLTANYDPATAAGELGINAAAGSTFNMAVTVRGAGTGALAGLAGYNSSSSIAGIEAMINASVDAAAAFGAAESRIESQASFVSDLTSAMKSGIGSLVDADMEEASARLQALQTQQQLGIQALSIANQQPQSILSLFR</sequence>
<reference evidence="7" key="1">
    <citation type="journal article" date="2019" name="Int. J. Syst. Evol. Microbiol.">
        <title>The Global Catalogue of Microorganisms (GCM) 10K type strain sequencing project: providing services to taxonomists for standard genome sequencing and annotation.</title>
        <authorList>
            <consortium name="The Broad Institute Genomics Platform"/>
            <consortium name="The Broad Institute Genome Sequencing Center for Infectious Disease"/>
            <person name="Wu L."/>
            <person name="Ma J."/>
        </authorList>
    </citation>
    <scope>NUCLEOTIDE SEQUENCE [LARGE SCALE GENOMIC DNA]</scope>
    <source>
        <strain evidence="7">CCUG 55131</strain>
    </source>
</reference>